<name>A0AAV5UKR2_9BILA</name>
<feature type="non-terminal residue" evidence="2">
    <location>
        <position position="78"/>
    </location>
</feature>
<dbReference type="AlphaFoldDB" id="A0AAV5UKR2"/>
<proteinExistence type="predicted"/>
<protein>
    <submittedName>
        <fullName evidence="2">Uncharacterized protein</fullName>
    </submittedName>
</protein>
<evidence type="ECO:0000313" key="2">
    <source>
        <dbReference type="EMBL" id="GMT06805.1"/>
    </source>
</evidence>
<gene>
    <name evidence="2" type="ORF">PENTCL1PPCAC_28979</name>
</gene>
<feature type="region of interest" description="Disordered" evidence="1">
    <location>
        <begin position="56"/>
        <end position="78"/>
    </location>
</feature>
<feature type="region of interest" description="Disordered" evidence="1">
    <location>
        <begin position="1"/>
        <end position="44"/>
    </location>
</feature>
<feature type="non-terminal residue" evidence="2">
    <location>
        <position position="1"/>
    </location>
</feature>
<evidence type="ECO:0000313" key="3">
    <source>
        <dbReference type="Proteomes" id="UP001432027"/>
    </source>
</evidence>
<evidence type="ECO:0000256" key="1">
    <source>
        <dbReference type="SAM" id="MobiDB-lite"/>
    </source>
</evidence>
<organism evidence="2 3">
    <name type="scientific">Pristionchus entomophagus</name>
    <dbReference type="NCBI Taxonomy" id="358040"/>
    <lineage>
        <taxon>Eukaryota</taxon>
        <taxon>Metazoa</taxon>
        <taxon>Ecdysozoa</taxon>
        <taxon>Nematoda</taxon>
        <taxon>Chromadorea</taxon>
        <taxon>Rhabditida</taxon>
        <taxon>Rhabditina</taxon>
        <taxon>Diplogasteromorpha</taxon>
        <taxon>Diplogasteroidea</taxon>
        <taxon>Neodiplogasteridae</taxon>
        <taxon>Pristionchus</taxon>
    </lineage>
</organism>
<keyword evidence="3" id="KW-1185">Reference proteome</keyword>
<comment type="caution">
    <text evidence="2">The sequence shown here is derived from an EMBL/GenBank/DDBJ whole genome shotgun (WGS) entry which is preliminary data.</text>
</comment>
<reference evidence="2" key="1">
    <citation type="submission" date="2023-10" db="EMBL/GenBank/DDBJ databases">
        <title>Genome assembly of Pristionchus species.</title>
        <authorList>
            <person name="Yoshida K."/>
            <person name="Sommer R.J."/>
        </authorList>
    </citation>
    <scope>NUCLEOTIDE SEQUENCE</scope>
    <source>
        <strain evidence="2">RS0144</strain>
    </source>
</reference>
<accession>A0AAV5UKR2</accession>
<sequence>SFITRPLTDMQRSSRKRSAGVWPRHPVTRPQPMQQDQLAAGDSAAAETFADIAVSSTPIHGPPVSLLLDIPATDATAA</sequence>
<dbReference type="EMBL" id="BTSX01000006">
    <property type="protein sequence ID" value="GMT06805.1"/>
    <property type="molecule type" value="Genomic_DNA"/>
</dbReference>
<dbReference type="Proteomes" id="UP001432027">
    <property type="component" value="Unassembled WGS sequence"/>
</dbReference>